<keyword evidence="6" id="KW-0378">Hydrolase</keyword>
<comment type="similarity">
    <text evidence="1">Belongs to the SMC family. SbcC subfamily.</text>
</comment>
<dbReference type="SUPFAM" id="SSF52540">
    <property type="entry name" value="P-loop containing nucleoside triphosphate hydrolases"/>
    <property type="match status" value="1"/>
</dbReference>
<keyword evidence="6" id="KW-0540">Nuclease</keyword>
<protein>
    <recommendedName>
        <fullName evidence="3">Nuclease SbcCD subunit C</fullName>
    </recommendedName>
</protein>
<evidence type="ECO:0000313" key="6">
    <source>
        <dbReference type="EMBL" id="MBP1925262.1"/>
    </source>
</evidence>
<dbReference type="Proteomes" id="UP001519342">
    <property type="component" value="Unassembled WGS sequence"/>
</dbReference>
<reference evidence="6 7" key="1">
    <citation type="submission" date="2021-03" db="EMBL/GenBank/DDBJ databases">
        <title>Genomic Encyclopedia of Type Strains, Phase IV (KMG-IV): sequencing the most valuable type-strain genomes for metagenomic binning, comparative biology and taxonomic classification.</title>
        <authorList>
            <person name="Goeker M."/>
        </authorList>
    </citation>
    <scope>NUCLEOTIDE SEQUENCE [LARGE SCALE GENOMIC DNA]</scope>
    <source>
        <strain evidence="6 7">DSM 24004</strain>
    </source>
</reference>
<dbReference type="Pfam" id="PF13476">
    <property type="entry name" value="AAA_23"/>
    <property type="match status" value="1"/>
</dbReference>
<keyword evidence="4" id="KW-0175">Coiled coil</keyword>
<comment type="subunit">
    <text evidence="2">Heterodimer of SbcC and SbcD.</text>
</comment>
<dbReference type="PANTHER" id="PTHR32114">
    <property type="entry name" value="ABC TRANSPORTER ABCH.3"/>
    <property type="match status" value="1"/>
</dbReference>
<dbReference type="InterPro" id="IPR038729">
    <property type="entry name" value="Rad50/SbcC_AAA"/>
</dbReference>
<evidence type="ECO:0000313" key="7">
    <source>
        <dbReference type="Proteomes" id="UP001519342"/>
    </source>
</evidence>
<keyword evidence="6" id="KW-0269">Exonuclease</keyword>
<dbReference type="GO" id="GO:0004527">
    <property type="term" value="F:exonuclease activity"/>
    <property type="evidence" value="ECO:0007669"/>
    <property type="project" value="UniProtKB-KW"/>
</dbReference>
<keyword evidence="7" id="KW-1185">Reference proteome</keyword>
<evidence type="ECO:0000256" key="3">
    <source>
        <dbReference type="ARBA" id="ARBA00013368"/>
    </source>
</evidence>
<evidence type="ECO:0000256" key="2">
    <source>
        <dbReference type="ARBA" id="ARBA00011322"/>
    </source>
</evidence>
<feature type="domain" description="Rad50/SbcC-type AAA" evidence="5">
    <location>
        <begin position="5"/>
        <end position="294"/>
    </location>
</feature>
<sequence length="679" mass="78999">MNFTQLKMKNFMRYKGTNVLNFSCDQEKKVTVVLGDNTSGKTTIAQAFRWALYGVLIETKYDLKNEISILNNEILGEMGPNDYREVVVEIEMEHEDKKYNLLRKANFSRKYPKYIAKQEYEKLTMRIKEKDSGVTTLFDNAGDDNGKNKGKVDDIINELLPINLSRYFLFDGERWNEDKNKRNDIKESVYTIMGVSPIRLMKLHLNELGTYGKNGVIKQLRRRITGSGDDYNNLNDSLQNLLSKIDDSEKKIVEASKNKLYYEQKIADSEDILNANKTIELDQQKVKSLEKDIENSEKYMKSYYADIVTSFSKSYIFFAAPLLEEVISLLKNVELDGKDIPDITNDTIAYIINNGICICGHKVIKDSYEYDTLMKLKQVIPPMAIGTLVGNYQKELKRWHSSSSEIYKVIKDKADLYQGEKFSNEDNENEIEKINKRIDGKINFQQERLKMQSNKKNKQIEEDKIRKEENNIEDYKRKAKQLEEEISRLQDKSAKNAQIERNILIAEKVYEASSRIYKKNETTILNELNNIINNNFKVMFNEKDKYARLEDNYDIKLYYNKINEDDTYSEMEAHGLSEGEKIAKNFVFIVSIMELANLKKSDSECIAQTLPLVLDGPFSKLSSVNIELISQVLPKTADQVILFMLDKDWEHSKLEKYTGAKYIVAKEKEQNYSKIEKIY</sequence>
<comment type="caution">
    <text evidence="6">The sequence shown here is derived from an EMBL/GenBank/DDBJ whole genome shotgun (WGS) entry which is preliminary data.</text>
</comment>
<dbReference type="PANTHER" id="PTHR32114:SF2">
    <property type="entry name" value="ABC TRANSPORTER ABCH.3"/>
    <property type="match status" value="1"/>
</dbReference>
<dbReference type="RefSeq" id="WP_209510986.1">
    <property type="nucleotide sequence ID" value="NZ_JAGGKS010000002.1"/>
</dbReference>
<dbReference type="Gene3D" id="3.40.50.300">
    <property type="entry name" value="P-loop containing nucleotide triphosphate hydrolases"/>
    <property type="match status" value="2"/>
</dbReference>
<feature type="coiled-coil region" evidence="4">
    <location>
        <begin position="450"/>
        <end position="502"/>
    </location>
</feature>
<name>A0ABS4GC72_9FIRM</name>
<gene>
    <name evidence="6" type="ORF">J2Z76_001119</name>
</gene>
<organism evidence="6 7">
    <name type="scientific">Sedimentibacter acidaminivorans</name>
    <dbReference type="NCBI Taxonomy" id="913099"/>
    <lineage>
        <taxon>Bacteria</taxon>
        <taxon>Bacillati</taxon>
        <taxon>Bacillota</taxon>
        <taxon>Tissierellia</taxon>
        <taxon>Sedimentibacter</taxon>
    </lineage>
</organism>
<dbReference type="InterPro" id="IPR027417">
    <property type="entry name" value="P-loop_NTPase"/>
</dbReference>
<evidence type="ECO:0000259" key="5">
    <source>
        <dbReference type="Pfam" id="PF13476"/>
    </source>
</evidence>
<accession>A0ABS4GC72</accession>
<evidence type="ECO:0000256" key="4">
    <source>
        <dbReference type="SAM" id="Coils"/>
    </source>
</evidence>
<dbReference type="EMBL" id="JAGGKS010000002">
    <property type="protein sequence ID" value="MBP1925262.1"/>
    <property type="molecule type" value="Genomic_DNA"/>
</dbReference>
<proteinExistence type="inferred from homology"/>
<feature type="coiled-coil region" evidence="4">
    <location>
        <begin position="231"/>
        <end position="299"/>
    </location>
</feature>
<evidence type="ECO:0000256" key="1">
    <source>
        <dbReference type="ARBA" id="ARBA00006930"/>
    </source>
</evidence>